<dbReference type="CDD" id="cd00616">
    <property type="entry name" value="AHBA_syn"/>
    <property type="match status" value="1"/>
</dbReference>
<reference evidence="7" key="1">
    <citation type="submission" date="2020-01" db="EMBL/GenBank/DDBJ databases">
        <title>'Steroidobacter agaridevorans' sp. nov., agar-degrading bacteria isolated from rhizosphere soils.</title>
        <authorList>
            <person name="Ikenaga M."/>
            <person name="Kataoka M."/>
            <person name="Murouchi A."/>
            <person name="Katsuragi S."/>
            <person name="Sakai M."/>
        </authorList>
    </citation>
    <scope>NUCLEOTIDE SEQUENCE [LARGE SCALE GENOMIC DNA]</scope>
    <source>
        <strain evidence="7">YU21-B</strain>
    </source>
</reference>
<evidence type="ECO:0000313" key="7">
    <source>
        <dbReference type="Proteomes" id="UP000445000"/>
    </source>
</evidence>
<dbReference type="GO" id="GO:0008483">
    <property type="term" value="F:transaminase activity"/>
    <property type="evidence" value="ECO:0007669"/>
    <property type="project" value="UniProtKB-KW"/>
</dbReference>
<dbReference type="Gene3D" id="3.40.640.10">
    <property type="entry name" value="Type I PLP-dependent aspartate aminotransferase-like (Major domain)"/>
    <property type="match status" value="1"/>
</dbReference>
<keyword evidence="1 4" id="KW-0663">Pyridoxal phosphate</keyword>
<dbReference type="Proteomes" id="UP000445000">
    <property type="component" value="Unassembled WGS sequence"/>
</dbReference>
<keyword evidence="6" id="KW-0808">Transferase</keyword>
<comment type="similarity">
    <text evidence="2 5">Belongs to the DegT/DnrJ/EryC1 family.</text>
</comment>
<dbReference type="Pfam" id="PF01041">
    <property type="entry name" value="DegT_DnrJ_EryC1"/>
    <property type="match status" value="1"/>
</dbReference>
<keyword evidence="6" id="KW-0032">Aminotransferase</keyword>
<proteinExistence type="inferred from homology"/>
<dbReference type="EMBL" id="BLJN01000006">
    <property type="protein sequence ID" value="GFE83330.1"/>
    <property type="molecule type" value="Genomic_DNA"/>
</dbReference>
<evidence type="ECO:0000256" key="3">
    <source>
        <dbReference type="PIRSR" id="PIRSR000390-1"/>
    </source>
</evidence>
<dbReference type="InterPro" id="IPR015421">
    <property type="entry name" value="PyrdxlP-dep_Trfase_major"/>
</dbReference>
<protein>
    <submittedName>
        <fullName evidence="6">Aminotransferase DegT</fullName>
    </submittedName>
</protein>
<organism evidence="6 7">
    <name type="scientific">Steroidobacter agaridevorans</name>
    <dbReference type="NCBI Taxonomy" id="2695856"/>
    <lineage>
        <taxon>Bacteria</taxon>
        <taxon>Pseudomonadati</taxon>
        <taxon>Pseudomonadota</taxon>
        <taxon>Gammaproteobacteria</taxon>
        <taxon>Steroidobacterales</taxon>
        <taxon>Steroidobacteraceae</taxon>
        <taxon>Steroidobacter</taxon>
    </lineage>
</organism>
<dbReference type="GO" id="GO:0030170">
    <property type="term" value="F:pyridoxal phosphate binding"/>
    <property type="evidence" value="ECO:0007669"/>
    <property type="project" value="TreeGrafter"/>
</dbReference>
<evidence type="ECO:0000313" key="6">
    <source>
        <dbReference type="EMBL" id="GFE83330.1"/>
    </source>
</evidence>
<dbReference type="PANTHER" id="PTHR30244">
    <property type="entry name" value="TRANSAMINASE"/>
    <property type="match status" value="1"/>
</dbReference>
<name>A0A829YJD5_9GAMM</name>
<feature type="modified residue" description="N6-(pyridoxal phosphate)lysine" evidence="4">
    <location>
        <position position="225"/>
    </location>
</feature>
<dbReference type="GO" id="GO:0000271">
    <property type="term" value="P:polysaccharide biosynthetic process"/>
    <property type="evidence" value="ECO:0007669"/>
    <property type="project" value="TreeGrafter"/>
</dbReference>
<gene>
    <name evidence="6" type="ORF">GCM10011487_53300</name>
</gene>
<evidence type="ECO:0000256" key="1">
    <source>
        <dbReference type="ARBA" id="ARBA00022898"/>
    </source>
</evidence>
<keyword evidence="7" id="KW-1185">Reference proteome</keyword>
<dbReference type="InterPro" id="IPR015422">
    <property type="entry name" value="PyrdxlP-dep_Trfase_small"/>
</dbReference>
<evidence type="ECO:0000256" key="4">
    <source>
        <dbReference type="PIRSR" id="PIRSR000390-2"/>
    </source>
</evidence>
<dbReference type="InterPro" id="IPR015424">
    <property type="entry name" value="PyrdxlP-dep_Trfase"/>
</dbReference>
<feature type="active site" description="Proton acceptor" evidence="3">
    <location>
        <position position="225"/>
    </location>
</feature>
<evidence type="ECO:0000256" key="5">
    <source>
        <dbReference type="RuleBase" id="RU004508"/>
    </source>
</evidence>
<dbReference type="PIRSF" id="PIRSF000390">
    <property type="entry name" value="PLP_StrS"/>
    <property type="match status" value="1"/>
</dbReference>
<dbReference type="Gene3D" id="3.90.1150.10">
    <property type="entry name" value="Aspartate Aminotransferase, domain 1"/>
    <property type="match status" value="1"/>
</dbReference>
<sequence length="415" mass="45783">MNVCIGGGCLNFANNSAGTRELTGGKAREYLNLTEWRVPLSVLDYGIEEADAAQRVIASKWLSMGPEVQAFEREFAQMQSARHAYAVSSATAALHLAMHAIGIGPGDEVIQPAINFVASANMTLLARAVPVFADICSLAEPTLDPAHVERLITPRTKAIIPMHYGGNLARMAELVELCKRHGLALIEDSCHAVGAAYHDPQGREPHGLMAGSIGDLGTFSFYANKNLACGEGGMLVTNRDDLSERIQMMRSHGMTRSSWERHHGRPGSYDIALAGFNYRLDEVHAALGRAQLAKLLPGNERRRQLLKRYREGLQGAERWLMVYADRIEHSSGHLMVAVADSPETRAKAVHALREARIQTSMHYPSILEFSGFRDRFPERLELTHQFANRAITLPLHPGLSTEHVDEITQILRAIE</sequence>
<dbReference type="AlphaFoldDB" id="A0A829YJD5"/>
<evidence type="ECO:0000256" key="2">
    <source>
        <dbReference type="ARBA" id="ARBA00037999"/>
    </source>
</evidence>
<dbReference type="SUPFAM" id="SSF53383">
    <property type="entry name" value="PLP-dependent transferases"/>
    <property type="match status" value="1"/>
</dbReference>
<dbReference type="PANTHER" id="PTHR30244:SF34">
    <property type="entry name" value="DTDP-4-AMINO-4,6-DIDEOXYGALACTOSE TRANSAMINASE"/>
    <property type="match status" value="1"/>
</dbReference>
<comment type="caution">
    <text evidence="6">The sequence shown here is derived from an EMBL/GenBank/DDBJ whole genome shotgun (WGS) entry which is preliminary data.</text>
</comment>
<accession>A0A829YJD5</accession>
<dbReference type="InterPro" id="IPR000653">
    <property type="entry name" value="DegT/StrS_aminotransferase"/>
</dbReference>